<protein>
    <submittedName>
        <fullName evidence="2">Glycosyl transferase</fullName>
    </submittedName>
</protein>
<accession>A0A433UZ96</accession>
<dbReference type="PANTHER" id="PTHR43685">
    <property type="entry name" value="GLYCOSYLTRANSFERASE"/>
    <property type="match status" value="1"/>
</dbReference>
<dbReference type="GO" id="GO:0016740">
    <property type="term" value="F:transferase activity"/>
    <property type="evidence" value="ECO:0007669"/>
    <property type="project" value="UniProtKB-KW"/>
</dbReference>
<reference evidence="2 3" key="1">
    <citation type="journal article" date="2019" name="Genome Biol. Evol.">
        <title>Day and night: Metabolic profiles and evolutionary relationships of six axenic non-marine cyanobacteria.</title>
        <authorList>
            <person name="Will S.E."/>
            <person name="Henke P."/>
            <person name="Boedeker C."/>
            <person name="Huang S."/>
            <person name="Brinkmann H."/>
            <person name="Rohde M."/>
            <person name="Jarek M."/>
            <person name="Friedl T."/>
            <person name="Seufert S."/>
            <person name="Schumacher M."/>
            <person name="Overmann J."/>
            <person name="Neumann-Schaal M."/>
            <person name="Petersen J."/>
        </authorList>
    </citation>
    <scope>NUCLEOTIDE SEQUENCE [LARGE SCALE GENOMIC DNA]</scope>
    <source>
        <strain evidence="2 3">SAG 1403-4b</strain>
    </source>
</reference>
<dbReference type="InterPro" id="IPR029044">
    <property type="entry name" value="Nucleotide-diphossugar_trans"/>
</dbReference>
<dbReference type="AlphaFoldDB" id="A0A433UZ96"/>
<comment type="caution">
    <text evidence="2">The sequence shown here is derived from an EMBL/GenBank/DDBJ whole genome shotgun (WGS) entry which is preliminary data.</text>
</comment>
<keyword evidence="3" id="KW-1185">Reference proteome</keyword>
<name>A0A433UZ96_ANAVA</name>
<sequence>MKSVISVIIPVYNGEKTIRETIESVLNQTFSLIEVLVINDGSTDATLEIIQNISDSRLKLFSYINAGPATSRNRGLSHAVSEFVAFIDADDIWTSNKLESQLKTLQANPQAAVAYSWTDYIDAAGKLLKCGRHTTLSGDVYSRLLLENFLENGSNPLIRKECFTTLGNFNEALTPAEDWDMWLRLASRYEFVVVPEVQILYRVSMHSLSTNLKRQEAGSLEVIERGFADQKAESLGHLKKYALSNIYKYLTFKSLEAPPDKLERWTSVGFLWNCVRYNPAVLKQRKIMLIAVLKIAFPRLYVRIQPFWKGNN</sequence>
<dbReference type="Proteomes" id="UP000276103">
    <property type="component" value="Unassembled WGS sequence"/>
</dbReference>
<dbReference type="PANTHER" id="PTHR43685:SF2">
    <property type="entry name" value="GLYCOSYLTRANSFERASE 2-LIKE DOMAIN-CONTAINING PROTEIN"/>
    <property type="match status" value="1"/>
</dbReference>
<dbReference type="RefSeq" id="WP_127052709.1">
    <property type="nucleotide sequence ID" value="NZ_RSCM01000002.1"/>
</dbReference>
<keyword evidence="2" id="KW-0808">Transferase</keyword>
<proteinExistence type="predicted"/>
<dbReference type="InterPro" id="IPR050834">
    <property type="entry name" value="Glycosyltransf_2"/>
</dbReference>
<organism evidence="2 3">
    <name type="scientific">Trichormus variabilis SAG 1403-4b</name>
    <dbReference type="NCBI Taxonomy" id="447716"/>
    <lineage>
        <taxon>Bacteria</taxon>
        <taxon>Bacillati</taxon>
        <taxon>Cyanobacteriota</taxon>
        <taxon>Cyanophyceae</taxon>
        <taxon>Nostocales</taxon>
        <taxon>Nostocaceae</taxon>
        <taxon>Trichormus</taxon>
    </lineage>
</organism>
<dbReference type="InterPro" id="IPR019290">
    <property type="entry name" value="GlycosylTrfase-like_prok"/>
</dbReference>
<dbReference type="Gene3D" id="3.90.550.10">
    <property type="entry name" value="Spore Coat Polysaccharide Biosynthesis Protein SpsA, Chain A"/>
    <property type="match status" value="1"/>
</dbReference>
<gene>
    <name evidence="2" type="ORF">DSM107003_11460</name>
</gene>
<dbReference type="SUPFAM" id="SSF53448">
    <property type="entry name" value="Nucleotide-diphospho-sugar transferases"/>
    <property type="match status" value="1"/>
</dbReference>
<evidence type="ECO:0000313" key="2">
    <source>
        <dbReference type="EMBL" id="RUS99127.1"/>
    </source>
</evidence>
<evidence type="ECO:0000259" key="1">
    <source>
        <dbReference type="Pfam" id="PF10111"/>
    </source>
</evidence>
<dbReference type="EMBL" id="RSCM01000002">
    <property type="protein sequence ID" value="RUS99127.1"/>
    <property type="molecule type" value="Genomic_DNA"/>
</dbReference>
<dbReference type="OrthoDB" id="9812327at2"/>
<feature type="domain" description="Glycosyltransferase 2-like prokaryotic type" evidence="1">
    <location>
        <begin position="6"/>
        <end position="253"/>
    </location>
</feature>
<dbReference type="Pfam" id="PF10111">
    <property type="entry name" value="Glyco_tranf_2_2"/>
    <property type="match status" value="1"/>
</dbReference>
<dbReference type="CDD" id="cd00761">
    <property type="entry name" value="Glyco_tranf_GTA_type"/>
    <property type="match status" value="1"/>
</dbReference>
<evidence type="ECO:0000313" key="3">
    <source>
        <dbReference type="Proteomes" id="UP000276103"/>
    </source>
</evidence>